<dbReference type="Proteomes" id="UP001172102">
    <property type="component" value="Unassembled WGS sequence"/>
</dbReference>
<gene>
    <name evidence="1" type="ORF">B0H67DRAFT_546721</name>
</gene>
<dbReference type="EMBL" id="JAUKUA010000007">
    <property type="protein sequence ID" value="KAK0705603.1"/>
    <property type="molecule type" value="Genomic_DNA"/>
</dbReference>
<dbReference type="Pfam" id="PF14388">
    <property type="entry name" value="DUF4419"/>
    <property type="match status" value="1"/>
</dbReference>
<comment type="caution">
    <text evidence="1">The sequence shown here is derived from an EMBL/GenBank/DDBJ whole genome shotgun (WGS) entry which is preliminary data.</text>
</comment>
<dbReference type="InterPro" id="IPR025533">
    <property type="entry name" value="DUF4419"/>
</dbReference>
<dbReference type="AlphaFoldDB" id="A0AA40DMT6"/>
<accession>A0AA40DMT6</accession>
<protein>
    <recommendedName>
        <fullName evidence="3">DUF4419 domain-containing protein</fullName>
    </recommendedName>
</protein>
<evidence type="ECO:0000313" key="1">
    <source>
        <dbReference type="EMBL" id="KAK0705603.1"/>
    </source>
</evidence>
<organism evidence="1 2">
    <name type="scientific">Lasiosphaeris hirsuta</name>
    <dbReference type="NCBI Taxonomy" id="260670"/>
    <lineage>
        <taxon>Eukaryota</taxon>
        <taxon>Fungi</taxon>
        <taxon>Dikarya</taxon>
        <taxon>Ascomycota</taxon>
        <taxon>Pezizomycotina</taxon>
        <taxon>Sordariomycetes</taxon>
        <taxon>Sordariomycetidae</taxon>
        <taxon>Sordariales</taxon>
        <taxon>Lasiosphaeriaceae</taxon>
        <taxon>Lasiosphaeris</taxon>
    </lineage>
</organism>
<dbReference type="PANTHER" id="PTHR31252">
    <property type="entry name" value="DUF4419 DOMAIN-CONTAINING PROTEIN"/>
    <property type="match status" value="1"/>
</dbReference>
<keyword evidence="2" id="KW-1185">Reference proteome</keyword>
<reference evidence="1" key="1">
    <citation type="submission" date="2023-06" db="EMBL/GenBank/DDBJ databases">
        <title>Genome-scale phylogeny and comparative genomics of the fungal order Sordariales.</title>
        <authorList>
            <consortium name="Lawrence Berkeley National Laboratory"/>
            <person name="Hensen N."/>
            <person name="Bonometti L."/>
            <person name="Westerberg I."/>
            <person name="Brannstrom I.O."/>
            <person name="Guillou S."/>
            <person name="Cros-Aarteil S."/>
            <person name="Calhoun S."/>
            <person name="Haridas S."/>
            <person name="Kuo A."/>
            <person name="Mondo S."/>
            <person name="Pangilinan J."/>
            <person name="Riley R."/>
            <person name="Labutti K."/>
            <person name="Andreopoulos B."/>
            <person name="Lipzen A."/>
            <person name="Chen C."/>
            <person name="Yanf M."/>
            <person name="Daum C."/>
            <person name="Ng V."/>
            <person name="Clum A."/>
            <person name="Steindorff A."/>
            <person name="Ohm R."/>
            <person name="Martin F."/>
            <person name="Silar P."/>
            <person name="Natvig D."/>
            <person name="Lalanne C."/>
            <person name="Gautier V."/>
            <person name="Ament-Velasquez S.L."/>
            <person name="Kruys A."/>
            <person name="Hutchinson M.I."/>
            <person name="Powell A.J."/>
            <person name="Barry K."/>
            <person name="Miller A.N."/>
            <person name="Grigoriev I.V."/>
            <person name="Debuchy R."/>
            <person name="Gladieux P."/>
            <person name="Thoren M.H."/>
            <person name="Johannesson H."/>
        </authorList>
    </citation>
    <scope>NUCLEOTIDE SEQUENCE</scope>
    <source>
        <strain evidence="1">SMH4607-1</strain>
    </source>
</reference>
<dbReference type="PANTHER" id="PTHR31252:SF11">
    <property type="entry name" value="DUF4419 DOMAIN-CONTAINING PROTEIN"/>
    <property type="match status" value="1"/>
</dbReference>
<name>A0AA40DMT6_9PEZI</name>
<sequence length="395" mass="43996">MTITIRTHPLEGETWRQATTKDPASALREAASIESDKVERLMQCSFDTEVTPSANGLVDAAIEAWNNHHHLVLRPDDVWLAIISQLGFFINLHAEELRAFFVAHQGQKLLEVSQYAHPDAADYASFANQMAAEIAKNVNDPDLVPWIMPDFSTTTDTDRVAASVLLMGAMQKYFLYGFNCITCGIPSVTLLGDRVDWAKLQARIERIPNLGGEAVEFHRLLRPIAHHMVLSFDEPTSDAVLKFWRAIASWERPNYQMSGGPSRYLSGWITAFCFWTAKGHRNHGIEGEEAVRSLDGVQYLPLEPDAKVAGWAGVPVKVTLVDTGEERMCRMVAGSVGMKPGKHADLALEPDAPPASLGLDAVQPYIGWWIFQEKDRKGGWPVVQRSWTNFASSRQ</sequence>
<evidence type="ECO:0008006" key="3">
    <source>
        <dbReference type="Google" id="ProtNLM"/>
    </source>
</evidence>
<evidence type="ECO:0000313" key="2">
    <source>
        <dbReference type="Proteomes" id="UP001172102"/>
    </source>
</evidence>
<proteinExistence type="predicted"/>